<dbReference type="EMBL" id="SACL01000004">
    <property type="protein sequence ID" value="RVT96106.1"/>
    <property type="molecule type" value="Genomic_DNA"/>
</dbReference>
<feature type="transmembrane region" description="Helical" evidence="1">
    <location>
        <begin position="7"/>
        <end position="24"/>
    </location>
</feature>
<reference evidence="2 3" key="1">
    <citation type="submission" date="2019-01" db="EMBL/GenBank/DDBJ databases">
        <authorList>
            <person name="Chen W.-M."/>
        </authorList>
    </citation>
    <scope>NUCLEOTIDE SEQUENCE [LARGE SCALE GENOMIC DNA]</scope>
    <source>
        <strain evidence="2 3">CCP-6</strain>
    </source>
</reference>
<comment type="caution">
    <text evidence="2">The sequence shown here is derived from an EMBL/GenBank/DDBJ whole genome shotgun (WGS) entry which is preliminary data.</text>
</comment>
<name>A0A437MEQ9_9PROT</name>
<evidence type="ECO:0000313" key="3">
    <source>
        <dbReference type="Proteomes" id="UP000282957"/>
    </source>
</evidence>
<evidence type="ECO:0000313" key="2">
    <source>
        <dbReference type="EMBL" id="RVT96106.1"/>
    </source>
</evidence>
<accession>A0A437MEQ9</accession>
<protein>
    <submittedName>
        <fullName evidence="2">Uncharacterized protein</fullName>
    </submittedName>
</protein>
<organism evidence="2 3">
    <name type="scientific">Rhodovarius crocodyli</name>
    <dbReference type="NCBI Taxonomy" id="1979269"/>
    <lineage>
        <taxon>Bacteria</taxon>
        <taxon>Pseudomonadati</taxon>
        <taxon>Pseudomonadota</taxon>
        <taxon>Alphaproteobacteria</taxon>
        <taxon>Acetobacterales</taxon>
        <taxon>Roseomonadaceae</taxon>
        <taxon>Rhodovarius</taxon>
    </lineage>
</organism>
<sequence>MNPGRVFFLALSAVIALMGLYTAARSEGYLSFFGFALIAFGVLFALDMVKRHYDEMDAR</sequence>
<gene>
    <name evidence="2" type="ORF">EOD42_13370</name>
</gene>
<keyword evidence="1" id="KW-0472">Membrane</keyword>
<evidence type="ECO:0000256" key="1">
    <source>
        <dbReference type="SAM" id="Phobius"/>
    </source>
</evidence>
<keyword evidence="1" id="KW-1133">Transmembrane helix</keyword>
<feature type="transmembrane region" description="Helical" evidence="1">
    <location>
        <begin position="30"/>
        <end position="49"/>
    </location>
</feature>
<keyword evidence="1" id="KW-0812">Transmembrane</keyword>
<dbReference type="RefSeq" id="WP_127788040.1">
    <property type="nucleotide sequence ID" value="NZ_SACL01000004.1"/>
</dbReference>
<dbReference type="AlphaFoldDB" id="A0A437MEQ9"/>
<dbReference type="Proteomes" id="UP000282957">
    <property type="component" value="Unassembled WGS sequence"/>
</dbReference>
<keyword evidence="3" id="KW-1185">Reference proteome</keyword>
<proteinExistence type="predicted"/>